<dbReference type="PANTHER" id="PTHR24351">
    <property type="entry name" value="RIBOSOMAL PROTEIN S6 KINASE"/>
    <property type="match status" value="1"/>
</dbReference>
<feature type="domain" description="AGC-kinase C-terminal" evidence="9">
    <location>
        <begin position="367"/>
        <end position="437"/>
    </location>
</feature>
<dbReference type="PROSITE" id="PS00108">
    <property type="entry name" value="PROTEIN_KINASE_ST"/>
    <property type="match status" value="1"/>
</dbReference>
<dbReference type="Gene3D" id="3.30.200.20">
    <property type="entry name" value="Phosphorylase Kinase, domain 1"/>
    <property type="match status" value="1"/>
</dbReference>
<dbReference type="Proteomes" id="UP001470230">
    <property type="component" value="Unassembled WGS sequence"/>
</dbReference>
<evidence type="ECO:0008006" key="12">
    <source>
        <dbReference type="Google" id="ProtNLM"/>
    </source>
</evidence>
<evidence type="ECO:0000313" key="10">
    <source>
        <dbReference type="EMBL" id="KAK8889847.1"/>
    </source>
</evidence>
<dbReference type="InterPro" id="IPR000961">
    <property type="entry name" value="AGC-kinase_C"/>
</dbReference>
<dbReference type="InterPro" id="IPR008271">
    <property type="entry name" value="Ser/Thr_kinase_AS"/>
</dbReference>
<evidence type="ECO:0000256" key="2">
    <source>
        <dbReference type="ARBA" id="ARBA00022527"/>
    </source>
</evidence>
<evidence type="ECO:0000256" key="5">
    <source>
        <dbReference type="ARBA" id="ARBA00022777"/>
    </source>
</evidence>
<comment type="similarity">
    <text evidence="1">Belongs to the protein kinase superfamily. AGC Ser/Thr protein kinase family. RAC subfamily.</text>
</comment>
<evidence type="ECO:0000256" key="1">
    <source>
        <dbReference type="ARBA" id="ARBA00006935"/>
    </source>
</evidence>
<dbReference type="EMBL" id="JAPFFF010000005">
    <property type="protein sequence ID" value="KAK8889847.1"/>
    <property type="molecule type" value="Genomic_DNA"/>
</dbReference>
<evidence type="ECO:0000313" key="11">
    <source>
        <dbReference type="Proteomes" id="UP001470230"/>
    </source>
</evidence>
<keyword evidence="6" id="KW-0067">ATP-binding</keyword>
<dbReference type="InterPro" id="IPR045270">
    <property type="entry name" value="STKc_AGC"/>
</dbReference>
<dbReference type="InterPro" id="IPR011993">
    <property type="entry name" value="PH-like_dom_sf"/>
</dbReference>
<evidence type="ECO:0000256" key="6">
    <source>
        <dbReference type="ARBA" id="ARBA00022840"/>
    </source>
</evidence>
<accession>A0ABR2KHF9</accession>
<keyword evidence="5" id="KW-0418">Kinase</keyword>
<feature type="compositionally biased region" description="Basic and acidic residues" evidence="7">
    <location>
        <begin position="437"/>
        <end position="449"/>
    </location>
</feature>
<dbReference type="InterPro" id="IPR000719">
    <property type="entry name" value="Prot_kinase_dom"/>
</dbReference>
<evidence type="ECO:0000259" key="9">
    <source>
        <dbReference type="PROSITE" id="PS51285"/>
    </source>
</evidence>
<dbReference type="CDD" id="cd00821">
    <property type="entry name" value="PH"/>
    <property type="match status" value="1"/>
</dbReference>
<keyword evidence="3" id="KW-0808">Transferase</keyword>
<dbReference type="PROSITE" id="PS51285">
    <property type="entry name" value="AGC_KINASE_CTER"/>
    <property type="match status" value="1"/>
</dbReference>
<dbReference type="PROSITE" id="PS50011">
    <property type="entry name" value="PROTEIN_KINASE_DOM"/>
    <property type="match status" value="1"/>
</dbReference>
<organism evidence="10 11">
    <name type="scientific">Tritrichomonas musculus</name>
    <dbReference type="NCBI Taxonomy" id="1915356"/>
    <lineage>
        <taxon>Eukaryota</taxon>
        <taxon>Metamonada</taxon>
        <taxon>Parabasalia</taxon>
        <taxon>Tritrichomonadida</taxon>
        <taxon>Tritrichomonadidae</taxon>
        <taxon>Tritrichomonas</taxon>
    </lineage>
</organism>
<feature type="region of interest" description="Disordered" evidence="7">
    <location>
        <begin position="411"/>
        <end position="462"/>
    </location>
</feature>
<proteinExistence type="inferred from homology"/>
<name>A0ABR2KHF9_9EUKA</name>
<dbReference type="CDD" id="cd05123">
    <property type="entry name" value="STKc_AGC"/>
    <property type="match status" value="1"/>
</dbReference>
<dbReference type="Pfam" id="PF00169">
    <property type="entry name" value="PH"/>
    <property type="match status" value="1"/>
</dbReference>
<dbReference type="SMART" id="SM00220">
    <property type="entry name" value="S_TKc"/>
    <property type="match status" value="1"/>
</dbReference>
<dbReference type="Gene3D" id="1.10.510.10">
    <property type="entry name" value="Transferase(Phosphotransferase) domain 1"/>
    <property type="match status" value="1"/>
</dbReference>
<keyword evidence="2" id="KW-0723">Serine/threonine-protein kinase</keyword>
<gene>
    <name evidence="10" type="ORF">M9Y10_034601</name>
</gene>
<evidence type="ECO:0000256" key="7">
    <source>
        <dbReference type="SAM" id="MobiDB-lite"/>
    </source>
</evidence>
<dbReference type="InterPro" id="IPR011009">
    <property type="entry name" value="Kinase-like_dom_sf"/>
</dbReference>
<comment type="caution">
    <text evidence="10">The sequence shown here is derived from an EMBL/GenBank/DDBJ whole genome shotgun (WGS) entry which is preliminary data.</text>
</comment>
<dbReference type="Gene3D" id="2.30.29.30">
    <property type="entry name" value="Pleckstrin-homology domain (PH domain)/Phosphotyrosine-binding domain (PTB)"/>
    <property type="match status" value="1"/>
</dbReference>
<evidence type="ECO:0000259" key="8">
    <source>
        <dbReference type="PROSITE" id="PS50011"/>
    </source>
</evidence>
<dbReference type="Pfam" id="PF00069">
    <property type="entry name" value="Pkinase"/>
    <property type="match status" value="1"/>
</dbReference>
<dbReference type="SUPFAM" id="SSF50729">
    <property type="entry name" value="PH domain-like"/>
    <property type="match status" value="1"/>
</dbReference>
<dbReference type="SUPFAM" id="SSF56112">
    <property type="entry name" value="Protein kinase-like (PK-like)"/>
    <property type="match status" value="1"/>
</dbReference>
<evidence type="ECO:0000256" key="4">
    <source>
        <dbReference type="ARBA" id="ARBA00022741"/>
    </source>
</evidence>
<protein>
    <recommendedName>
        <fullName evidence="12">RAC family serine/threonine-protein kinase like protein</fullName>
    </recommendedName>
</protein>
<dbReference type="InterPro" id="IPR001849">
    <property type="entry name" value="PH_domain"/>
</dbReference>
<sequence>MSHSNDIKNQILAQWLKKKGSKLGFYHKCFCVLTNTEILIYKKEYQNLTRKIKIQPDLETKLETENNSLHLTIIPKNDKPITLAADEEEPILNWTQQIRNLLLITPNMSIDNFEIVSTIARGYYGKVLLAKKKGTSEYYAIKTIHKSRLVKANKTHTILVERNILAKTNHPFIIGIRYAFQTDTKLFLALEYAPGGSLFNLVQQRGTIKPKEVKMYIAELSMAINYLHNNNIIYRDLKSENVLLDAQGYAKLTDFGLAKILTIQDTTSTFCGTNEYIAPEIINKKMYNKMIDWWSLGILTYELLYGNPPFRNLNNNINQLFDSIRNDTPHFPDDTDQNTKDFIMMLLNKNPEKRKGFQGVFNHPFFDGLNFKDLYDKKIQPDYIPPLSGPVGAEYCSIDLHHPDNVLDSLTTPPDPEANEQFQGFSYAGLEEDEESSDVKVEDSSENENKMMPSVFGDLPPL</sequence>
<feature type="domain" description="Protein kinase" evidence="8">
    <location>
        <begin position="113"/>
        <end position="366"/>
    </location>
</feature>
<reference evidence="10 11" key="1">
    <citation type="submission" date="2024-04" db="EMBL/GenBank/DDBJ databases">
        <title>Tritrichomonas musculus Genome.</title>
        <authorList>
            <person name="Alves-Ferreira E."/>
            <person name="Grigg M."/>
            <person name="Lorenzi H."/>
            <person name="Galac M."/>
        </authorList>
    </citation>
    <scope>NUCLEOTIDE SEQUENCE [LARGE SCALE GENOMIC DNA]</scope>
    <source>
        <strain evidence="10 11">EAF2021</strain>
    </source>
</reference>
<keyword evidence="4" id="KW-0547">Nucleotide-binding</keyword>
<keyword evidence="11" id="KW-1185">Reference proteome</keyword>
<evidence type="ECO:0000256" key="3">
    <source>
        <dbReference type="ARBA" id="ARBA00022679"/>
    </source>
</evidence>